<evidence type="ECO:0000313" key="3">
    <source>
        <dbReference type="Proteomes" id="UP000516370"/>
    </source>
</evidence>
<keyword evidence="3" id="KW-1185">Reference proteome</keyword>
<dbReference type="AlphaFoldDB" id="A0A7H1JBQ4"/>
<organism evidence="2 3">
    <name type="scientific">Marinomonas arctica</name>
    <dbReference type="NCBI Taxonomy" id="383750"/>
    <lineage>
        <taxon>Bacteria</taxon>
        <taxon>Pseudomonadati</taxon>
        <taxon>Pseudomonadota</taxon>
        <taxon>Gammaproteobacteria</taxon>
        <taxon>Oceanospirillales</taxon>
        <taxon>Oceanospirillaceae</taxon>
        <taxon>Marinomonas</taxon>
    </lineage>
</organism>
<evidence type="ECO:0000313" key="2">
    <source>
        <dbReference type="EMBL" id="QNT07920.1"/>
    </source>
</evidence>
<sequence>MKLGLTVMIGSLALAGCSSSTLPCNDGNVKDTVFEIITSSIHKAQWAKEGEEQGLIGDYSVTGIKTLSYDEKIDYYTCSASFNFEHSGKPYNKDFTYELSYLEDSGETDIAVYGVNEIKSRILATIMTRGR</sequence>
<evidence type="ECO:0000259" key="1">
    <source>
        <dbReference type="PROSITE" id="PS50835"/>
    </source>
</evidence>
<dbReference type="Proteomes" id="UP000516370">
    <property type="component" value="Chromosome"/>
</dbReference>
<dbReference type="OrthoDB" id="5889552at2"/>
<reference evidence="2 3" key="1">
    <citation type="submission" date="2020-09" db="EMBL/GenBank/DDBJ databases">
        <title>Complete genome sequence of an Arctic sea ice bacterium Marinomonas arctica BSI20414.</title>
        <authorList>
            <person name="Liao L."/>
            <person name="Chen B."/>
        </authorList>
    </citation>
    <scope>NUCLEOTIDE SEQUENCE [LARGE SCALE GENOMIC DNA]</scope>
    <source>
        <strain evidence="2 3">BSI20414</strain>
    </source>
</reference>
<protein>
    <recommendedName>
        <fullName evidence="1">Ig-like domain-containing protein</fullName>
    </recommendedName>
</protein>
<dbReference type="InterPro" id="IPR007110">
    <property type="entry name" value="Ig-like_dom"/>
</dbReference>
<dbReference type="PROSITE" id="PS51257">
    <property type="entry name" value="PROKAR_LIPOPROTEIN"/>
    <property type="match status" value="1"/>
</dbReference>
<gene>
    <name evidence="2" type="ORF">IBG28_10180</name>
</gene>
<dbReference type="EMBL" id="CP061081">
    <property type="protein sequence ID" value="QNT07920.1"/>
    <property type="molecule type" value="Genomic_DNA"/>
</dbReference>
<dbReference type="RefSeq" id="WP_111608250.1">
    <property type="nucleotide sequence ID" value="NZ_BMLJ01000006.1"/>
</dbReference>
<accession>A0A7H1JBQ4</accession>
<dbReference type="KEGG" id="mard:IBG28_10180"/>
<dbReference type="PROSITE" id="PS50835">
    <property type="entry name" value="IG_LIKE"/>
    <property type="match status" value="1"/>
</dbReference>
<feature type="domain" description="Ig-like" evidence="1">
    <location>
        <begin position="1"/>
        <end position="96"/>
    </location>
</feature>
<proteinExistence type="predicted"/>
<name>A0A7H1JBQ4_9GAMM</name>